<keyword evidence="2" id="KW-1185">Reference proteome</keyword>
<organism evidence="1 2">
    <name type="scientific">Colletotrichum navitas</name>
    <dbReference type="NCBI Taxonomy" id="681940"/>
    <lineage>
        <taxon>Eukaryota</taxon>
        <taxon>Fungi</taxon>
        <taxon>Dikarya</taxon>
        <taxon>Ascomycota</taxon>
        <taxon>Pezizomycotina</taxon>
        <taxon>Sordariomycetes</taxon>
        <taxon>Hypocreomycetidae</taxon>
        <taxon>Glomerellales</taxon>
        <taxon>Glomerellaceae</taxon>
        <taxon>Colletotrichum</taxon>
        <taxon>Colletotrichum graminicola species complex</taxon>
    </lineage>
</organism>
<dbReference type="EMBL" id="JAHLJV010000009">
    <property type="protein sequence ID" value="KAK1597137.1"/>
    <property type="molecule type" value="Genomic_DNA"/>
</dbReference>
<name>A0AAD8V7H1_9PEZI</name>
<evidence type="ECO:0000313" key="1">
    <source>
        <dbReference type="EMBL" id="KAK1597137.1"/>
    </source>
</evidence>
<protein>
    <submittedName>
        <fullName evidence="1">Uncharacterized protein</fullName>
    </submittedName>
</protein>
<dbReference type="Proteomes" id="UP001230504">
    <property type="component" value="Unassembled WGS sequence"/>
</dbReference>
<accession>A0AAD8V7H1</accession>
<comment type="caution">
    <text evidence="1">The sequence shown here is derived from an EMBL/GenBank/DDBJ whole genome shotgun (WGS) entry which is preliminary data.</text>
</comment>
<evidence type="ECO:0000313" key="2">
    <source>
        <dbReference type="Proteomes" id="UP001230504"/>
    </source>
</evidence>
<sequence>MNGISVVYPYGIPESPHTILANNDGDNDNDNNGPSPGIRRQFHVMQNTRRALAAPIAMHTLLWYMVTADGVDKASLQRCHQVLKTCSSAGPPVILLSGWFCLRLALAARLLSITGFPNPATPEAVSSPLLPPPPVVLLASAVACLVIHPSMAQFSRICGAESASSQPSISTIDQASSTYLKIPLYAHHWRLALEALTNPPAPQQHCGQP</sequence>
<dbReference type="RefSeq" id="XP_060417951.1">
    <property type="nucleotide sequence ID" value="XM_060564916.1"/>
</dbReference>
<dbReference type="GeneID" id="85449156"/>
<reference evidence="1" key="1">
    <citation type="submission" date="2021-06" db="EMBL/GenBank/DDBJ databases">
        <title>Comparative genomics, transcriptomics and evolutionary studies reveal genomic signatures of adaptation to plant cell wall in hemibiotrophic fungi.</title>
        <authorList>
            <consortium name="DOE Joint Genome Institute"/>
            <person name="Baroncelli R."/>
            <person name="Diaz J.F."/>
            <person name="Benocci T."/>
            <person name="Peng M."/>
            <person name="Battaglia E."/>
            <person name="Haridas S."/>
            <person name="Andreopoulos W."/>
            <person name="Labutti K."/>
            <person name="Pangilinan J."/>
            <person name="Floch G.L."/>
            <person name="Makela M.R."/>
            <person name="Henrissat B."/>
            <person name="Grigoriev I.V."/>
            <person name="Crouch J.A."/>
            <person name="De Vries R.P."/>
            <person name="Sukno S.A."/>
            <person name="Thon M.R."/>
        </authorList>
    </citation>
    <scope>NUCLEOTIDE SEQUENCE</scope>
    <source>
        <strain evidence="1">CBS 125086</strain>
    </source>
</reference>
<gene>
    <name evidence="1" type="ORF">LY79DRAFT_700958</name>
</gene>
<proteinExistence type="predicted"/>
<dbReference type="AlphaFoldDB" id="A0AAD8V7H1"/>